<proteinExistence type="predicted"/>
<gene>
    <name evidence="2" type="ORF">BJ085DRAFT_40735</name>
</gene>
<accession>A0A4P9ZYY4</accession>
<dbReference type="Proteomes" id="UP000268162">
    <property type="component" value="Unassembled WGS sequence"/>
</dbReference>
<feature type="signal peptide" evidence="1">
    <location>
        <begin position="1"/>
        <end position="24"/>
    </location>
</feature>
<name>A0A4P9ZYY4_9FUNG</name>
<dbReference type="EMBL" id="ML002319">
    <property type="protein sequence ID" value="RKP38897.1"/>
    <property type="molecule type" value="Genomic_DNA"/>
</dbReference>
<protein>
    <recommendedName>
        <fullName evidence="4">Ricin B lectin domain-containing protein</fullName>
    </recommendedName>
</protein>
<keyword evidence="3" id="KW-1185">Reference proteome</keyword>
<dbReference type="CDD" id="cd00161">
    <property type="entry name" value="beta-trefoil_Ricin-like"/>
    <property type="match status" value="1"/>
</dbReference>
<dbReference type="AlphaFoldDB" id="A0A4P9ZYY4"/>
<evidence type="ECO:0000256" key="1">
    <source>
        <dbReference type="SAM" id="SignalP"/>
    </source>
</evidence>
<dbReference type="InterPro" id="IPR035992">
    <property type="entry name" value="Ricin_B-like_lectins"/>
</dbReference>
<sequence length="964" mass="108102">MSKVLAKVGHYVVMLALLSQGVISEAIPATPPRLFSGTLRNKAGMCLSISNRAVPSEALQLLQCDETLGFKQVVQEIQAGTGTVEPYTTLRIGSYYLQGVLTTSDRAGGTNVMMDGLANTQGSPTPGRLVALPLQEMRQQALEIVPVPASSGNVLLKMENSDLCVPSDSKGGLRLSDCNGSTDDLVWEAKQVAGHVCDEVAWNEYKYTGGSIREIMLGLRMDYDGYVNAIRNQGVPKLNARDKRVTKLCDPNFNTYFINLESKGDAAYSKLLTFKALYMQAVDQAVGDAERMFLLSKMGRVLNRNTRTFRSELIYQFSYIVAAAKPELYWLTVLARDLIETALGKFDQITDTPETNIPWKSLVEHIYKLVTQSIWDMHISALDRTMTEYDELLETYIGYTLERTFGSTNVVAATLVIQLTKIIAADPLFRNDFCILKFRHNLSKKYDYFDSTTETYYKIIMPGSGRKEFLNEPYTSLYSITDIINGSTHTNRPMVRIVSLGVMATLLGLGTGAELVTQPTKLVNGQNRCLSVNEGDIYNGAFLVARSCDAHHPLDQIYRSIPLPRESSVALMKWSNPTDPSEPLTIGTCKYTNDQLFESVPLGANPAQSAIFQFKNRQSGQCIAVNVDEDVVMGACDNPQLDMAWSRQPLGGASCDASVWRKFKSETWSVGDLMRRIGLDVDQYLATISKQGVPSLTMADENLLRYCDMEIRQYFHDFDRYNANMFIKLMNYPGTYSARVRFATQQAVYMFIQSKMANRVWTALSPLAGDFVDQFTFFLSIQYPQFKWLLAVGQVVVKKAIKEIDNGSPPELKEWGDQVQGIFNESVQYIWDVHVQVINGTDHTKYEEYARVYQDQDLQSIFGSEEDVQSQITVMLAKEITRVPEMDGDCCVISYNWGVGGGDYYDPVTKAYYYVVLPGKSHQLLFSHPLKKFVSAEDIALSRNGWAMKHYSMTTGWGRCTMPL</sequence>
<keyword evidence="1" id="KW-0732">Signal</keyword>
<evidence type="ECO:0000313" key="3">
    <source>
        <dbReference type="Proteomes" id="UP000268162"/>
    </source>
</evidence>
<evidence type="ECO:0000313" key="2">
    <source>
        <dbReference type="EMBL" id="RKP38897.1"/>
    </source>
</evidence>
<organism evidence="2 3">
    <name type="scientific">Dimargaris cristalligena</name>
    <dbReference type="NCBI Taxonomy" id="215637"/>
    <lineage>
        <taxon>Eukaryota</taxon>
        <taxon>Fungi</taxon>
        <taxon>Fungi incertae sedis</taxon>
        <taxon>Zoopagomycota</taxon>
        <taxon>Kickxellomycotina</taxon>
        <taxon>Dimargaritomycetes</taxon>
        <taxon>Dimargaritales</taxon>
        <taxon>Dimargaritaceae</taxon>
        <taxon>Dimargaris</taxon>
    </lineage>
</organism>
<reference evidence="3" key="1">
    <citation type="journal article" date="2018" name="Nat. Microbiol.">
        <title>Leveraging single-cell genomics to expand the fungal tree of life.</title>
        <authorList>
            <person name="Ahrendt S.R."/>
            <person name="Quandt C.A."/>
            <person name="Ciobanu D."/>
            <person name="Clum A."/>
            <person name="Salamov A."/>
            <person name="Andreopoulos B."/>
            <person name="Cheng J.F."/>
            <person name="Woyke T."/>
            <person name="Pelin A."/>
            <person name="Henrissat B."/>
            <person name="Reynolds N.K."/>
            <person name="Benny G.L."/>
            <person name="Smith M.E."/>
            <person name="James T.Y."/>
            <person name="Grigoriev I.V."/>
        </authorList>
    </citation>
    <scope>NUCLEOTIDE SEQUENCE [LARGE SCALE GENOMIC DNA]</scope>
    <source>
        <strain evidence="3">RSA 468</strain>
    </source>
</reference>
<feature type="chain" id="PRO_5020211585" description="Ricin B lectin domain-containing protein" evidence="1">
    <location>
        <begin position="25"/>
        <end position="964"/>
    </location>
</feature>
<evidence type="ECO:0008006" key="4">
    <source>
        <dbReference type="Google" id="ProtNLM"/>
    </source>
</evidence>
<dbReference type="SUPFAM" id="SSF50370">
    <property type="entry name" value="Ricin B-like lectins"/>
    <property type="match status" value="1"/>
</dbReference>